<sequence length="247" mass="27328">KFERSGLFDLIVAGSSNDDELNQVMQMQTGSNSFPMIPTKGQGLLTGKLTKAGKLIPDNQEIVPADLSVTWLRPNFEDAPELEGTFRTYNAAVKELFFSNLDRMEQQRQESPFVGNAVCVGCHANAAEIWKNSRHAHAFATLENKGKHFDPECLECHVVGLKPWVAPTNASESVLKFAGGTGFLSSQLTPHLKNVQCENCHGPARAHLENSKIHPANKEPKSSCVSCHQGSHSPMFNFETYWPKIKH</sequence>
<name>A0A432G9R4_9DELT</name>
<reference evidence="2 3" key="1">
    <citation type="submission" date="2018-06" db="EMBL/GenBank/DDBJ databases">
        <title>Combined omics and stable isotope probing to characterize newly discovered Mariana Back-Arc vent microbial communities.</title>
        <authorList>
            <person name="Trembath-Reichert E."/>
            <person name="Huber J.A."/>
        </authorList>
    </citation>
    <scope>NUCLEOTIDE SEQUENCE [LARGE SCALE GENOMIC DNA]</scope>
    <source>
        <strain evidence="2">MAG 63_2</strain>
    </source>
</reference>
<feature type="domain" description="Cytochrome c-552/4" evidence="1">
    <location>
        <begin position="118"/>
        <end position="202"/>
    </location>
</feature>
<gene>
    <name evidence="2" type="ORF">DSY98_04480</name>
</gene>
<dbReference type="AlphaFoldDB" id="A0A432G9R4"/>
<dbReference type="SUPFAM" id="SSF48695">
    <property type="entry name" value="Multiheme cytochromes"/>
    <property type="match status" value="1"/>
</dbReference>
<organism evidence="2 3">
    <name type="scientific">SAR324 cluster bacterium</name>
    <dbReference type="NCBI Taxonomy" id="2024889"/>
    <lineage>
        <taxon>Bacteria</taxon>
        <taxon>Deltaproteobacteria</taxon>
        <taxon>SAR324 cluster</taxon>
    </lineage>
</organism>
<accession>A0A432G9R4</accession>
<proteinExistence type="predicted"/>
<dbReference type="InterPro" id="IPR023155">
    <property type="entry name" value="Cyt_c-552/4"/>
</dbReference>
<evidence type="ECO:0000259" key="1">
    <source>
        <dbReference type="Pfam" id="PF13435"/>
    </source>
</evidence>
<dbReference type="Proteomes" id="UP000286732">
    <property type="component" value="Unassembled WGS sequence"/>
</dbReference>
<comment type="caution">
    <text evidence="2">The sequence shown here is derived from an EMBL/GenBank/DDBJ whole genome shotgun (WGS) entry which is preliminary data.</text>
</comment>
<evidence type="ECO:0000313" key="3">
    <source>
        <dbReference type="Proteomes" id="UP000286732"/>
    </source>
</evidence>
<evidence type="ECO:0000313" key="2">
    <source>
        <dbReference type="EMBL" id="RTZ80308.1"/>
    </source>
</evidence>
<dbReference type="Gene3D" id="1.10.1130.10">
    <property type="entry name" value="Flavocytochrome C3, Chain A"/>
    <property type="match status" value="1"/>
</dbReference>
<feature type="non-terminal residue" evidence="2">
    <location>
        <position position="1"/>
    </location>
</feature>
<dbReference type="InterPro" id="IPR036280">
    <property type="entry name" value="Multihaem_cyt_sf"/>
</dbReference>
<dbReference type="Pfam" id="PF13435">
    <property type="entry name" value="Cytochrome_C554"/>
    <property type="match status" value="1"/>
</dbReference>
<protein>
    <recommendedName>
        <fullName evidence="1">Cytochrome c-552/4 domain-containing protein</fullName>
    </recommendedName>
</protein>
<dbReference type="EMBL" id="QNZM01000173">
    <property type="protein sequence ID" value="RTZ80308.1"/>
    <property type="molecule type" value="Genomic_DNA"/>
</dbReference>